<dbReference type="AlphaFoldDB" id="A0A562JFN9"/>
<gene>
    <name evidence="1" type="ORF">LY60_01500</name>
</gene>
<sequence length="117" mass="13639">MSIPDELSLLSLFECEPKFLDNNIPYFYNEATYEFCNKASERFVVSICPSYSDIKIQVYSDDNNELLSLLDFNSVDRIEILSDKKEESKIVIKTECGLVKVNFKPRFKVFLNLTNYP</sequence>
<dbReference type="EMBL" id="VLKH01000003">
    <property type="protein sequence ID" value="TWH81745.1"/>
    <property type="molecule type" value="Genomic_DNA"/>
</dbReference>
<proteinExistence type="predicted"/>
<organism evidence="1 2">
    <name type="scientific">Sedimentibacter saalensis</name>
    <dbReference type="NCBI Taxonomy" id="130788"/>
    <lineage>
        <taxon>Bacteria</taxon>
        <taxon>Bacillati</taxon>
        <taxon>Bacillota</taxon>
        <taxon>Tissierellia</taxon>
        <taxon>Sedimentibacter</taxon>
    </lineage>
</organism>
<name>A0A562JFN9_9FIRM</name>
<keyword evidence="2" id="KW-1185">Reference proteome</keyword>
<accession>A0A562JFN9</accession>
<reference evidence="1 2" key="1">
    <citation type="submission" date="2019-07" db="EMBL/GenBank/DDBJ databases">
        <title>Genomic Encyclopedia of Type Strains, Phase I: the one thousand microbial genomes (KMG-I) project.</title>
        <authorList>
            <person name="Kyrpides N."/>
        </authorList>
    </citation>
    <scope>NUCLEOTIDE SEQUENCE [LARGE SCALE GENOMIC DNA]</scope>
    <source>
        <strain evidence="1 2">DSM 13558</strain>
    </source>
</reference>
<evidence type="ECO:0000313" key="2">
    <source>
        <dbReference type="Proteomes" id="UP000315343"/>
    </source>
</evidence>
<comment type="caution">
    <text evidence="1">The sequence shown here is derived from an EMBL/GenBank/DDBJ whole genome shotgun (WGS) entry which is preliminary data.</text>
</comment>
<dbReference type="Proteomes" id="UP000315343">
    <property type="component" value="Unassembled WGS sequence"/>
</dbReference>
<evidence type="ECO:0000313" key="1">
    <source>
        <dbReference type="EMBL" id="TWH81745.1"/>
    </source>
</evidence>
<protein>
    <submittedName>
        <fullName evidence="1">Uncharacterized protein</fullName>
    </submittedName>
</protein>
<dbReference type="RefSeq" id="WP_145081947.1">
    <property type="nucleotide sequence ID" value="NZ_DAMBUX010000019.1"/>
</dbReference>
<dbReference type="OrthoDB" id="1953555at2"/>